<proteinExistence type="predicted"/>
<name>A0ABM9N6L4_9LACO</name>
<protein>
    <submittedName>
        <fullName evidence="1">4-oxalocrotonate tautomerase family (PptA)</fullName>
    </submittedName>
</protein>
<dbReference type="PANTHER" id="PTHR38460:SF1">
    <property type="entry name" value="TAUTOMERASE YOLI-RELATED"/>
    <property type="match status" value="1"/>
</dbReference>
<comment type="caution">
    <text evidence="1">The sequence shown here is derived from an EMBL/GenBank/DDBJ whole genome shotgun (WGS) entry which is preliminary data.</text>
</comment>
<dbReference type="EMBL" id="CAWVOH010000004">
    <property type="protein sequence ID" value="CAK8054820.1"/>
    <property type="molecule type" value="Genomic_DNA"/>
</dbReference>
<accession>A0ABM9N6L4</accession>
<dbReference type="Proteomes" id="UP001314241">
    <property type="component" value="Unassembled WGS sequence"/>
</dbReference>
<dbReference type="SUPFAM" id="SSF55331">
    <property type="entry name" value="Tautomerase/MIF"/>
    <property type="match status" value="1"/>
</dbReference>
<sequence length="129" mass="14621">MPLMKIDLREGHDENYINTLLDVAYAAQQKNFHTPDGDRYQVVNEHKDYQMKVGDAGLGFKRTKDTIVFSIISRPRERADKEAFYAQLASELQAKLGLNPDDLVVSIVNNDSEDWSFGQGKAQFINGDL</sequence>
<dbReference type="PANTHER" id="PTHR38460">
    <property type="entry name" value="TAUTOMERASE YOLI-RELATED"/>
    <property type="match status" value="1"/>
</dbReference>
<gene>
    <name evidence="1" type="ORF">R54876_GBNLAHCA_01402</name>
</gene>
<dbReference type="RefSeq" id="WP_349642368.1">
    <property type="nucleotide sequence ID" value="NZ_CAWVOH010000004.1"/>
</dbReference>
<dbReference type="InterPro" id="IPR014347">
    <property type="entry name" value="Tautomerase/MIF_sf"/>
</dbReference>
<keyword evidence="2" id="KW-1185">Reference proteome</keyword>
<reference evidence="1 2" key="1">
    <citation type="submission" date="2024-01" db="EMBL/GenBank/DDBJ databases">
        <authorList>
            <person name="Botero Cardona J."/>
        </authorList>
    </citation>
    <scope>NUCLEOTIDE SEQUENCE [LARGE SCALE GENOMIC DNA]</scope>
    <source>
        <strain evidence="1 2">LMG 33000</strain>
    </source>
</reference>
<evidence type="ECO:0000313" key="2">
    <source>
        <dbReference type="Proteomes" id="UP001314241"/>
    </source>
</evidence>
<dbReference type="InterPro" id="IPR037479">
    <property type="entry name" value="Tauto_MSAD"/>
</dbReference>
<evidence type="ECO:0000313" key="1">
    <source>
        <dbReference type="EMBL" id="CAK8054820.1"/>
    </source>
</evidence>
<dbReference type="Gene3D" id="3.30.429.10">
    <property type="entry name" value="Macrophage Migration Inhibitory Factor"/>
    <property type="match status" value="1"/>
</dbReference>
<organism evidence="1 2">
    <name type="scientific">Eupransor demetentiae</name>
    <dbReference type="NCBI Taxonomy" id="3109584"/>
    <lineage>
        <taxon>Bacteria</taxon>
        <taxon>Bacillati</taxon>
        <taxon>Bacillota</taxon>
        <taxon>Bacilli</taxon>
        <taxon>Lactobacillales</taxon>
        <taxon>Lactobacillaceae</taxon>
        <taxon>Eupransor</taxon>
    </lineage>
</organism>
<dbReference type="Pfam" id="PF14552">
    <property type="entry name" value="Tautomerase_2"/>
    <property type="match status" value="1"/>
</dbReference>